<evidence type="ECO:0000256" key="1">
    <source>
        <dbReference type="SAM" id="Coils"/>
    </source>
</evidence>
<dbReference type="EnsemblProtists" id="Phyra84914">
    <property type="protein sequence ID" value="Phyra84914"/>
    <property type="gene ID" value="Phyra84914"/>
</dbReference>
<dbReference type="EMBL" id="DS566127">
    <property type="status" value="NOT_ANNOTATED_CDS"/>
    <property type="molecule type" value="Genomic_DNA"/>
</dbReference>
<protein>
    <submittedName>
        <fullName evidence="3">Uncharacterized protein</fullName>
    </submittedName>
</protein>
<name>H3H375_PHYRM</name>
<dbReference type="Proteomes" id="UP000005238">
    <property type="component" value="Unassembled WGS sequence"/>
</dbReference>
<feature type="compositionally biased region" description="Low complexity" evidence="2">
    <location>
        <begin position="495"/>
        <end position="513"/>
    </location>
</feature>
<reference evidence="3" key="2">
    <citation type="submission" date="2015-06" db="UniProtKB">
        <authorList>
            <consortium name="EnsemblProtists"/>
        </authorList>
    </citation>
    <scope>IDENTIFICATION</scope>
    <source>
        <strain evidence="3">Pr102</strain>
    </source>
</reference>
<dbReference type="InParanoid" id="H3H375"/>
<dbReference type="AlphaFoldDB" id="H3H375"/>
<organism evidence="3 4">
    <name type="scientific">Phytophthora ramorum</name>
    <name type="common">Sudden oak death agent</name>
    <dbReference type="NCBI Taxonomy" id="164328"/>
    <lineage>
        <taxon>Eukaryota</taxon>
        <taxon>Sar</taxon>
        <taxon>Stramenopiles</taxon>
        <taxon>Oomycota</taxon>
        <taxon>Peronosporomycetes</taxon>
        <taxon>Peronosporales</taxon>
        <taxon>Peronosporaceae</taxon>
        <taxon>Phytophthora</taxon>
    </lineage>
</organism>
<sequence>MVISYRLGVRERECLLPQTSTLDLAPKLHHVVLQRMCGRQHVVRVDVVRLDAVSTSGPYGSLLRHDGLFQQLELLGSVSTVEAHKSFSCCVASTFVPMGLSTALRLAATGMCQQHHHHHGWAKKRLLLFLFFGLEELASTARDCQQQLIPSSQSAGATQREPLRGLLLGPQQRVDWDRFRPNTQTSHSPFGPAEHKQDTSSDWTMVTDTYPRKALAHMKAKYASLEDEHSLLKDKHSLLEKEHADMKTAHSRLQEEHAELHHERSDMEGEAWFWMVEKKGVQDEYKKLQAEHAQWKAACTALVKEVERKVLEEEYLAQLAQQYGQTRWSVAKVAELEAELERKLADTQQLAKEREQALTDKVAALESEVETLKTTSKRKIAKLNSAIKQMCAGITKSHLSSKETTGRLTKELAEAKVETKRLVEANKTLCTQMTALRNSAKTAATWPGAAAASNKLLAVQVTKAVAAATPTQQLPKKTLSAEAKGRFGWACNTKSSGSTPTSSSSSSSSSSPQRSRRSAA</sequence>
<reference evidence="4" key="1">
    <citation type="journal article" date="2006" name="Science">
        <title>Phytophthora genome sequences uncover evolutionary origins and mechanisms of pathogenesis.</title>
        <authorList>
            <person name="Tyler B.M."/>
            <person name="Tripathy S."/>
            <person name="Zhang X."/>
            <person name="Dehal P."/>
            <person name="Jiang R.H."/>
            <person name="Aerts A."/>
            <person name="Arredondo F.D."/>
            <person name="Baxter L."/>
            <person name="Bensasson D."/>
            <person name="Beynon J.L."/>
            <person name="Chapman J."/>
            <person name="Damasceno C.M."/>
            <person name="Dorrance A.E."/>
            <person name="Dou D."/>
            <person name="Dickerman A.W."/>
            <person name="Dubchak I.L."/>
            <person name="Garbelotto M."/>
            <person name="Gijzen M."/>
            <person name="Gordon S.G."/>
            <person name="Govers F."/>
            <person name="Grunwald N.J."/>
            <person name="Huang W."/>
            <person name="Ivors K.L."/>
            <person name="Jones R.W."/>
            <person name="Kamoun S."/>
            <person name="Krampis K."/>
            <person name="Lamour K.H."/>
            <person name="Lee M.K."/>
            <person name="McDonald W.H."/>
            <person name="Medina M."/>
            <person name="Meijer H.J."/>
            <person name="Nordberg E.K."/>
            <person name="Maclean D.J."/>
            <person name="Ospina-Giraldo M.D."/>
            <person name="Morris P.F."/>
            <person name="Phuntumart V."/>
            <person name="Putnam N.H."/>
            <person name="Rash S."/>
            <person name="Rose J.K."/>
            <person name="Sakihama Y."/>
            <person name="Salamov A.A."/>
            <person name="Savidor A."/>
            <person name="Scheuring C.F."/>
            <person name="Smith B.M."/>
            <person name="Sobral B.W."/>
            <person name="Terry A."/>
            <person name="Torto-Alalibo T.A."/>
            <person name="Win J."/>
            <person name="Xu Z."/>
            <person name="Zhang H."/>
            <person name="Grigoriev I.V."/>
            <person name="Rokhsar D.S."/>
            <person name="Boore J.L."/>
        </authorList>
    </citation>
    <scope>NUCLEOTIDE SEQUENCE [LARGE SCALE GENOMIC DNA]</scope>
    <source>
        <strain evidence="4">Pr102</strain>
    </source>
</reference>
<dbReference type="HOGENOM" id="CLU_524282_0_0_1"/>
<keyword evidence="1" id="KW-0175">Coiled coil</keyword>
<feature type="coiled-coil region" evidence="1">
    <location>
        <begin position="215"/>
        <end position="305"/>
    </location>
</feature>
<evidence type="ECO:0000313" key="4">
    <source>
        <dbReference type="Proteomes" id="UP000005238"/>
    </source>
</evidence>
<feature type="region of interest" description="Disordered" evidence="2">
    <location>
        <begin position="179"/>
        <end position="201"/>
    </location>
</feature>
<dbReference type="VEuPathDB" id="FungiDB:KRP22_4981"/>
<evidence type="ECO:0000313" key="3">
    <source>
        <dbReference type="EnsemblProtists" id="Phyra84914"/>
    </source>
</evidence>
<feature type="coiled-coil region" evidence="1">
    <location>
        <begin position="330"/>
        <end position="375"/>
    </location>
</feature>
<feature type="region of interest" description="Disordered" evidence="2">
    <location>
        <begin position="489"/>
        <end position="520"/>
    </location>
</feature>
<accession>H3H375</accession>
<proteinExistence type="predicted"/>
<evidence type="ECO:0000256" key="2">
    <source>
        <dbReference type="SAM" id="MobiDB-lite"/>
    </source>
</evidence>
<keyword evidence="4" id="KW-1185">Reference proteome</keyword>